<evidence type="ECO:0000313" key="2">
    <source>
        <dbReference type="EMBL" id="GKT04726.1"/>
    </source>
</evidence>
<comment type="caution">
    <text evidence="2">The sequence shown here is derived from an EMBL/GenBank/DDBJ whole genome shotgun (WGS) entry which is preliminary data.</text>
</comment>
<sequence length="249" mass="28004">MAIVNGKNIQRNKNWKVIIYGKPGIGKTSSVKYLKGKTLVLSLDNSDRVLAGQDVDIYQFDRSNPEKDITEFVKTVNQISKDYDNLVIDNISSFEKDWFVEKGRGSKNGISNEIQDYSQWTNYFARIMTTLYMIPNINIVTTAWERQIEITTETGQQFNQYAPEIRDSVRDGLLGLADVVGRMIVNPKTGERGVILEGSDAVFAKNRLDSRTATAIEDLYKFGSDPVKKSESKESPKTTAKTPEKGATK</sequence>
<dbReference type="Pfam" id="PF13479">
    <property type="entry name" value="AAA_24"/>
    <property type="match status" value="1"/>
</dbReference>
<gene>
    <name evidence="2" type="ORF">JCM31185_00150</name>
</gene>
<dbReference type="Proteomes" id="UP001628078">
    <property type="component" value="Unassembled WGS sequence"/>
</dbReference>
<name>A0ABQ5JKE6_9LACO</name>
<dbReference type="RefSeq" id="WP_407881914.1">
    <property type="nucleotide sequence ID" value="NZ_BQXO01000001.1"/>
</dbReference>
<dbReference type="GO" id="GO:0003677">
    <property type="term" value="F:DNA binding"/>
    <property type="evidence" value="ECO:0007669"/>
    <property type="project" value="UniProtKB-KW"/>
</dbReference>
<feature type="compositionally biased region" description="Basic and acidic residues" evidence="1">
    <location>
        <begin position="226"/>
        <end position="249"/>
    </location>
</feature>
<dbReference type="NCBIfam" id="TIGR01618">
    <property type="entry name" value="phage_P_loop"/>
    <property type="match status" value="1"/>
</dbReference>
<dbReference type="SUPFAM" id="SSF52540">
    <property type="entry name" value="P-loop containing nucleoside triphosphate hydrolases"/>
    <property type="match status" value="1"/>
</dbReference>
<dbReference type="InterPro" id="IPR027417">
    <property type="entry name" value="P-loop_NTPase"/>
</dbReference>
<protein>
    <submittedName>
        <fullName evidence="2">DNA-binding protein</fullName>
    </submittedName>
</protein>
<proteinExistence type="predicted"/>
<organism evidence="2 3">
    <name type="scientific">Furfurilactobacillus curtus</name>
    <dbReference type="NCBI Taxonomy" id="1746200"/>
    <lineage>
        <taxon>Bacteria</taxon>
        <taxon>Bacillati</taxon>
        <taxon>Bacillota</taxon>
        <taxon>Bacilli</taxon>
        <taxon>Lactobacillales</taxon>
        <taxon>Lactobacillaceae</taxon>
        <taxon>Furfurilactobacillus</taxon>
    </lineage>
</organism>
<accession>A0ABQ5JKE6</accession>
<dbReference type="EMBL" id="BQXO01000001">
    <property type="protein sequence ID" value="GKT04726.1"/>
    <property type="molecule type" value="Genomic_DNA"/>
</dbReference>
<evidence type="ECO:0000313" key="3">
    <source>
        <dbReference type="Proteomes" id="UP001628078"/>
    </source>
</evidence>
<keyword evidence="3" id="KW-1185">Reference proteome</keyword>
<keyword evidence="2" id="KW-0238">DNA-binding</keyword>
<feature type="region of interest" description="Disordered" evidence="1">
    <location>
        <begin position="225"/>
        <end position="249"/>
    </location>
</feature>
<dbReference type="InterPro" id="IPR006505">
    <property type="entry name" value="Phage_nucleotide-bp"/>
</dbReference>
<evidence type="ECO:0000256" key="1">
    <source>
        <dbReference type="SAM" id="MobiDB-lite"/>
    </source>
</evidence>
<reference evidence="2 3" key="1">
    <citation type="submission" date="2022-03" db="EMBL/GenBank/DDBJ databases">
        <title>Draft genome sequence of Furfurilactobacillus curtus JCM 31185.</title>
        <authorList>
            <person name="Suzuki S."/>
            <person name="Endo A."/>
            <person name="Kajikawa A."/>
        </authorList>
    </citation>
    <scope>NUCLEOTIDE SEQUENCE [LARGE SCALE GENOMIC DNA]</scope>
    <source>
        <strain evidence="2 3">JCM 31185</strain>
    </source>
</reference>